<evidence type="ECO:0000256" key="2">
    <source>
        <dbReference type="ARBA" id="ARBA00022475"/>
    </source>
</evidence>
<dbReference type="Proteomes" id="UP001429580">
    <property type="component" value="Unassembled WGS sequence"/>
</dbReference>
<feature type="transmembrane region" description="Helical" evidence="6">
    <location>
        <begin position="146"/>
        <end position="164"/>
    </location>
</feature>
<evidence type="ECO:0000256" key="4">
    <source>
        <dbReference type="ARBA" id="ARBA00022989"/>
    </source>
</evidence>
<dbReference type="PANTHER" id="PTHR36570">
    <property type="entry name" value="DISULFIDE BOND FORMATION PROTEIN B"/>
    <property type="match status" value="1"/>
</dbReference>
<dbReference type="PIRSF" id="PIRSF033913">
    <property type="entry name" value="S-S_format_DsbB"/>
    <property type="match status" value="1"/>
</dbReference>
<proteinExistence type="predicted"/>
<evidence type="ECO:0000256" key="1">
    <source>
        <dbReference type="ARBA" id="ARBA00004651"/>
    </source>
</evidence>
<keyword evidence="8" id="KW-1185">Reference proteome</keyword>
<evidence type="ECO:0000256" key="5">
    <source>
        <dbReference type="ARBA" id="ARBA00023136"/>
    </source>
</evidence>
<feature type="transmembrane region" description="Helical" evidence="6">
    <location>
        <begin position="45"/>
        <end position="64"/>
    </location>
</feature>
<evidence type="ECO:0000313" key="8">
    <source>
        <dbReference type="Proteomes" id="UP001429580"/>
    </source>
</evidence>
<evidence type="ECO:0000256" key="3">
    <source>
        <dbReference type="ARBA" id="ARBA00022692"/>
    </source>
</evidence>
<feature type="transmembrane region" description="Helical" evidence="6">
    <location>
        <begin position="12"/>
        <end position="33"/>
    </location>
</feature>
<keyword evidence="2" id="KW-1003">Cell membrane</keyword>
<feature type="transmembrane region" description="Helical" evidence="6">
    <location>
        <begin position="76"/>
        <end position="94"/>
    </location>
</feature>
<keyword evidence="3 6" id="KW-0812">Transmembrane</keyword>
<dbReference type="Gene3D" id="1.20.1550.10">
    <property type="entry name" value="DsbB-like"/>
    <property type="match status" value="1"/>
</dbReference>
<sequence>MLPFLESLTVFRASLVVLAVSVLAIAGAFYFQYVLHLPPCPLCLIQRWPFYAAMPAALIAAVLSRSSQEPSRWSRLLLGAIALAFLAGAGVAAYHTGIEWKFWQGPESCSGTLTVANDASAFLQRLQTVQVVRCDEAAWRFAGLSLAGWNVLISFGLAVTAAWGSRSRW</sequence>
<evidence type="ECO:0000256" key="6">
    <source>
        <dbReference type="SAM" id="Phobius"/>
    </source>
</evidence>
<name>A0ABX0V5U0_9HYPH</name>
<gene>
    <name evidence="7" type="ORF">FHS82_002339</name>
</gene>
<protein>
    <submittedName>
        <fullName evidence="7">Disulfide bond formation protein DsbB</fullName>
    </submittedName>
</protein>
<keyword evidence="5 6" id="KW-0472">Membrane</keyword>
<comment type="subcellular location">
    <subcellularLocation>
        <location evidence="1">Cell membrane</location>
        <topology evidence="1">Multi-pass membrane protein</topology>
    </subcellularLocation>
</comment>
<dbReference type="EMBL" id="JAASQI010000005">
    <property type="protein sequence ID" value="NIJ58491.1"/>
    <property type="molecule type" value="Genomic_DNA"/>
</dbReference>
<dbReference type="InterPro" id="IPR050183">
    <property type="entry name" value="DsbB"/>
</dbReference>
<dbReference type="PANTHER" id="PTHR36570:SF3">
    <property type="entry name" value="DISULFIDE BOND FORMATION PROTEIN B"/>
    <property type="match status" value="1"/>
</dbReference>
<dbReference type="InterPro" id="IPR003752">
    <property type="entry name" value="DiS_bond_form_DsbB/BdbC"/>
</dbReference>
<dbReference type="RefSeq" id="WP_166952851.1">
    <property type="nucleotide sequence ID" value="NZ_JAASQI010000005.1"/>
</dbReference>
<evidence type="ECO:0000313" key="7">
    <source>
        <dbReference type="EMBL" id="NIJ58491.1"/>
    </source>
</evidence>
<comment type="caution">
    <text evidence="7">The sequence shown here is derived from an EMBL/GenBank/DDBJ whole genome shotgun (WGS) entry which is preliminary data.</text>
</comment>
<organism evidence="7 8">
    <name type="scientific">Pseudochelatococcus lubricantis</name>
    <dbReference type="NCBI Taxonomy" id="1538102"/>
    <lineage>
        <taxon>Bacteria</taxon>
        <taxon>Pseudomonadati</taxon>
        <taxon>Pseudomonadota</taxon>
        <taxon>Alphaproteobacteria</taxon>
        <taxon>Hyphomicrobiales</taxon>
        <taxon>Chelatococcaceae</taxon>
        <taxon>Pseudochelatococcus</taxon>
    </lineage>
</organism>
<dbReference type="InterPro" id="IPR023380">
    <property type="entry name" value="DsbB-like_sf"/>
</dbReference>
<dbReference type="InterPro" id="IPR024199">
    <property type="entry name" value="Uncharacterised_DsbB"/>
</dbReference>
<dbReference type="SUPFAM" id="SSF158442">
    <property type="entry name" value="DsbB-like"/>
    <property type="match status" value="1"/>
</dbReference>
<accession>A0ABX0V5U0</accession>
<dbReference type="Pfam" id="PF02600">
    <property type="entry name" value="DsbB"/>
    <property type="match status" value="1"/>
</dbReference>
<keyword evidence="4 6" id="KW-1133">Transmembrane helix</keyword>
<reference evidence="7 8" key="1">
    <citation type="submission" date="2020-03" db="EMBL/GenBank/DDBJ databases">
        <title>Genomic Encyclopedia of Type Strains, Phase IV (KMG-IV): sequencing the most valuable type-strain genomes for metagenomic binning, comparative biology and taxonomic classification.</title>
        <authorList>
            <person name="Goeker M."/>
        </authorList>
    </citation>
    <scope>NUCLEOTIDE SEQUENCE [LARGE SCALE GENOMIC DNA]</scope>
    <source>
        <strain evidence="7 8">DSM 103870</strain>
    </source>
</reference>